<dbReference type="AlphaFoldDB" id="A0A7I7Y8B5"/>
<evidence type="ECO:0000259" key="1">
    <source>
        <dbReference type="Pfam" id="PF00174"/>
    </source>
</evidence>
<accession>A0A7I7Y8B5</accession>
<dbReference type="GO" id="GO:0043546">
    <property type="term" value="F:molybdopterin cofactor binding"/>
    <property type="evidence" value="ECO:0007669"/>
    <property type="project" value="TreeGrafter"/>
</dbReference>
<dbReference type="PANTHER" id="PTHR19372">
    <property type="entry name" value="SULFITE REDUCTASE"/>
    <property type="match status" value="1"/>
</dbReference>
<reference evidence="2 3" key="1">
    <citation type="journal article" date="2019" name="Emerg. Microbes Infect.">
        <title>Comprehensive subspecies identification of 175 nontuberculous mycobacteria species based on 7547 genomic profiles.</title>
        <authorList>
            <person name="Matsumoto Y."/>
            <person name="Kinjo T."/>
            <person name="Motooka D."/>
            <person name="Nabeya D."/>
            <person name="Jung N."/>
            <person name="Uechi K."/>
            <person name="Horii T."/>
            <person name="Iida T."/>
            <person name="Fujita J."/>
            <person name="Nakamura S."/>
        </authorList>
    </citation>
    <scope>NUCLEOTIDE SEQUENCE [LARGE SCALE GENOMIC DNA]</scope>
    <source>
        <strain evidence="2 3">JCM 14738</strain>
    </source>
</reference>
<name>A0A7I7Y8B5_9MYCO</name>
<evidence type="ECO:0000313" key="3">
    <source>
        <dbReference type="Proteomes" id="UP000467385"/>
    </source>
</evidence>
<dbReference type="InterPro" id="IPR036374">
    <property type="entry name" value="OxRdtase_Mopterin-bd_sf"/>
</dbReference>
<sequence length="99" mass="11372">MVFYSFAEGAGGATEGRYYDCHKIEHMHDPTCLLAYEMNGQPLNEAHGAPLRLRNERELGFKQVKWVEAIEFVESFSDLGFGQGGYNEDHEFYGYRMPI</sequence>
<dbReference type="SUPFAM" id="SSF56524">
    <property type="entry name" value="Oxidoreductase molybdopterin-binding domain"/>
    <property type="match status" value="1"/>
</dbReference>
<organism evidence="2 3">
    <name type="scientific">Mycobacterium conspicuum</name>
    <dbReference type="NCBI Taxonomy" id="44010"/>
    <lineage>
        <taxon>Bacteria</taxon>
        <taxon>Bacillati</taxon>
        <taxon>Actinomycetota</taxon>
        <taxon>Actinomycetes</taxon>
        <taxon>Mycobacteriales</taxon>
        <taxon>Mycobacteriaceae</taxon>
        <taxon>Mycobacterium</taxon>
    </lineage>
</organism>
<dbReference type="Gene3D" id="3.90.420.10">
    <property type="entry name" value="Oxidoreductase, molybdopterin-binding domain"/>
    <property type="match status" value="1"/>
</dbReference>
<dbReference type="EMBL" id="AP022613">
    <property type="protein sequence ID" value="BBZ37948.1"/>
    <property type="molecule type" value="Genomic_DNA"/>
</dbReference>
<dbReference type="GO" id="GO:0006790">
    <property type="term" value="P:sulfur compound metabolic process"/>
    <property type="evidence" value="ECO:0007669"/>
    <property type="project" value="TreeGrafter"/>
</dbReference>
<protein>
    <recommendedName>
        <fullName evidence="1">Oxidoreductase molybdopterin-binding domain-containing protein</fullName>
    </recommendedName>
</protein>
<gene>
    <name evidence="2" type="ORF">MCNS_10110</name>
</gene>
<dbReference type="Pfam" id="PF00174">
    <property type="entry name" value="Oxidored_molyb"/>
    <property type="match status" value="1"/>
</dbReference>
<dbReference type="InterPro" id="IPR000572">
    <property type="entry name" value="OxRdtase_Mopterin-bd_dom"/>
</dbReference>
<dbReference type="Proteomes" id="UP000467385">
    <property type="component" value="Chromosome"/>
</dbReference>
<dbReference type="GO" id="GO:0020037">
    <property type="term" value="F:heme binding"/>
    <property type="evidence" value="ECO:0007669"/>
    <property type="project" value="TreeGrafter"/>
</dbReference>
<proteinExistence type="predicted"/>
<evidence type="ECO:0000313" key="2">
    <source>
        <dbReference type="EMBL" id="BBZ37948.1"/>
    </source>
</evidence>
<dbReference type="GO" id="GO:0008482">
    <property type="term" value="F:sulfite oxidase activity"/>
    <property type="evidence" value="ECO:0007669"/>
    <property type="project" value="TreeGrafter"/>
</dbReference>
<keyword evidence="3" id="KW-1185">Reference proteome</keyword>
<feature type="domain" description="Oxidoreductase molybdopterin-binding" evidence="1">
    <location>
        <begin position="8"/>
        <end position="75"/>
    </location>
</feature>
<dbReference type="PANTHER" id="PTHR19372:SF7">
    <property type="entry name" value="SULFITE OXIDASE, MITOCHONDRIAL"/>
    <property type="match status" value="1"/>
</dbReference>